<evidence type="ECO:0000256" key="4">
    <source>
        <dbReference type="ARBA" id="ARBA00013346"/>
    </source>
</evidence>
<organism evidence="12 13">
    <name type="scientific">Paenactinomyces guangxiensis</name>
    <dbReference type="NCBI Taxonomy" id="1490290"/>
    <lineage>
        <taxon>Bacteria</taxon>
        <taxon>Bacillati</taxon>
        <taxon>Bacillota</taxon>
        <taxon>Bacilli</taxon>
        <taxon>Bacillales</taxon>
        <taxon>Thermoactinomycetaceae</taxon>
        <taxon>Paenactinomyces</taxon>
    </lineage>
</organism>
<reference evidence="12 13" key="1">
    <citation type="submission" date="2020-07" db="EMBL/GenBank/DDBJ databases">
        <authorList>
            <person name="Feng H."/>
        </authorList>
    </citation>
    <scope>NUCLEOTIDE SEQUENCE [LARGE SCALE GENOMIC DNA]</scope>
    <source>
        <strain evidence="13">s-10</strain>
    </source>
</reference>
<sequence>MKLIDEAIKAVNRDTYVLRQDGTQITQSTATRAIVKSLELLDIQPGMKVLEIGTGSGYSTALLKYLVGDEGSVVSIDIEPEMTIWAKQLFQHQSNVSFFTGDGRKGYTEGAPYDRIVAWETAQYFPKQWSKQLSEQGLIVSPFKTFPIADTTVIARFKKENCHIQGDVVIPGGYILMNDSPDYESFGPELDADIVIKSEKETVAWASSTWLKSRKSWMDWVSLLNEKEVKSGPIKGGDEAREFRAYLLALNLEGLTTAYDDESGSLIGISSPSGFALLALDGSAYFRSGSSKEADQLESCLKDWCNRGKPGYSALKPVVENEEVRVKLKF</sequence>
<evidence type="ECO:0000313" key="13">
    <source>
        <dbReference type="Proteomes" id="UP000535491"/>
    </source>
</evidence>
<accession>A0A7W1WUC1</accession>
<evidence type="ECO:0000256" key="3">
    <source>
        <dbReference type="ARBA" id="ARBA00011890"/>
    </source>
</evidence>
<evidence type="ECO:0000256" key="7">
    <source>
        <dbReference type="ARBA" id="ARBA00022679"/>
    </source>
</evidence>
<dbReference type="InterPro" id="IPR000682">
    <property type="entry name" value="PCMT"/>
</dbReference>
<dbReference type="RefSeq" id="WP_181754419.1">
    <property type="nucleotide sequence ID" value="NZ_JACEIQ010000026.1"/>
</dbReference>
<name>A0A7W1WUC1_9BACL</name>
<comment type="caution">
    <text evidence="12">The sequence shown here is derived from an EMBL/GenBank/DDBJ whole genome shotgun (WGS) entry which is preliminary data.</text>
</comment>
<keyword evidence="6 12" id="KW-0489">Methyltransferase</keyword>
<evidence type="ECO:0000256" key="2">
    <source>
        <dbReference type="ARBA" id="ARBA00005369"/>
    </source>
</evidence>
<dbReference type="GO" id="GO:0005737">
    <property type="term" value="C:cytoplasm"/>
    <property type="evidence" value="ECO:0007669"/>
    <property type="project" value="UniProtKB-SubCell"/>
</dbReference>
<proteinExistence type="inferred from homology"/>
<keyword evidence="13" id="KW-1185">Reference proteome</keyword>
<evidence type="ECO:0000256" key="5">
    <source>
        <dbReference type="ARBA" id="ARBA00022490"/>
    </source>
</evidence>
<evidence type="ECO:0000256" key="9">
    <source>
        <dbReference type="ARBA" id="ARBA00030757"/>
    </source>
</evidence>
<dbReference type="PANTHER" id="PTHR11579">
    <property type="entry name" value="PROTEIN-L-ISOASPARTATE O-METHYLTRANSFERASE"/>
    <property type="match status" value="1"/>
</dbReference>
<comment type="subcellular location">
    <subcellularLocation>
        <location evidence="1">Cytoplasm</location>
    </subcellularLocation>
</comment>
<keyword evidence="8" id="KW-0949">S-adenosyl-L-methionine</keyword>
<dbReference type="Proteomes" id="UP000535491">
    <property type="component" value="Unassembled WGS sequence"/>
</dbReference>
<dbReference type="Gene3D" id="3.40.50.150">
    <property type="entry name" value="Vaccinia Virus protein VP39"/>
    <property type="match status" value="1"/>
</dbReference>
<dbReference type="EMBL" id="JACEIQ010000026">
    <property type="protein sequence ID" value="MBA4496210.1"/>
    <property type="molecule type" value="Genomic_DNA"/>
</dbReference>
<comment type="similarity">
    <text evidence="2">Belongs to the methyltransferase superfamily. L-isoaspartyl/D-aspartyl protein methyltransferase family.</text>
</comment>
<evidence type="ECO:0000256" key="10">
    <source>
        <dbReference type="ARBA" id="ARBA00031323"/>
    </source>
</evidence>
<protein>
    <recommendedName>
        <fullName evidence="4">Protein-L-isoaspartate O-methyltransferase</fullName>
        <ecNumber evidence="3">2.1.1.77</ecNumber>
    </recommendedName>
    <alternativeName>
        <fullName evidence="11">L-isoaspartyl protein carboxyl methyltransferase</fullName>
    </alternativeName>
    <alternativeName>
        <fullName evidence="9">Protein L-isoaspartyl methyltransferase</fullName>
    </alternativeName>
    <alternativeName>
        <fullName evidence="10">Protein-beta-aspartate methyltransferase</fullName>
    </alternativeName>
</protein>
<evidence type="ECO:0000256" key="8">
    <source>
        <dbReference type="ARBA" id="ARBA00022691"/>
    </source>
</evidence>
<gene>
    <name evidence="12" type="ORF">H1191_18230</name>
</gene>
<dbReference type="GO" id="GO:0032259">
    <property type="term" value="P:methylation"/>
    <property type="evidence" value="ECO:0007669"/>
    <property type="project" value="UniProtKB-KW"/>
</dbReference>
<dbReference type="AlphaFoldDB" id="A0A7W1WUC1"/>
<dbReference type="EC" id="2.1.1.77" evidence="3"/>
<dbReference type="PROSITE" id="PS01279">
    <property type="entry name" value="PCMT"/>
    <property type="match status" value="1"/>
</dbReference>
<dbReference type="GO" id="GO:0004719">
    <property type="term" value="F:protein-L-isoaspartate (D-aspartate) O-methyltransferase activity"/>
    <property type="evidence" value="ECO:0007669"/>
    <property type="project" value="UniProtKB-EC"/>
</dbReference>
<dbReference type="InterPro" id="IPR029063">
    <property type="entry name" value="SAM-dependent_MTases_sf"/>
</dbReference>
<evidence type="ECO:0000256" key="1">
    <source>
        <dbReference type="ARBA" id="ARBA00004496"/>
    </source>
</evidence>
<evidence type="ECO:0000256" key="11">
    <source>
        <dbReference type="ARBA" id="ARBA00031350"/>
    </source>
</evidence>
<keyword evidence="7 12" id="KW-0808">Transferase</keyword>
<evidence type="ECO:0000313" key="12">
    <source>
        <dbReference type="EMBL" id="MBA4496210.1"/>
    </source>
</evidence>
<dbReference type="SUPFAM" id="SSF53335">
    <property type="entry name" value="S-adenosyl-L-methionine-dependent methyltransferases"/>
    <property type="match status" value="1"/>
</dbReference>
<dbReference type="PANTHER" id="PTHR11579:SF0">
    <property type="entry name" value="PROTEIN-L-ISOASPARTATE(D-ASPARTATE) O-METHYLTRANSFERASE"/>
    <property type="match status" value="1"/>
</dbReference>
<evidence type="ECO:0000256" key="6">
    <source>
        <dbReference type="ARBA" id="ARBA00022603"/>
    </source>
</evidence>
<dbReference type="Pfam" id="PF01135">
    <property type="entry name" value="PCMT"/>
    <property type="match status" value="1"/>
</dbReference>
<dbReference type="CDD" id="cd02440">
    <property type="entry name" value="AdoMet_MTases"/>
    <property type="match status" value="1"/>
</dbReference>
<keyword evidence="5" id="KW-0963">Cytoplasm</keyword>